<protein>
    <submittedName>
        <fullName evidence="2">Uncharacterized protein</fullName>
    </submittedName>
</protein>
<comment type="caution">
    <text evidence="2">The sequence shown here is derived from an EMBL/GenBank/DDBJ whole genome shotgun (WGS) entry which is preliminary data.</text>
</comment>
<organism evidence="2 3">
    <name type="scientific">Flavobacterium frigidarium</name>
    <dbReference type="NCBI Taxonomy" id="99286"/>
    <lineage>
        <taxon>Bacteria</taxon>
        <taxon>Pseudomonadati</taxon>
        <taxon>Bacteroidota</taxon>
        <taxon>Flavobacteriia</taxon>
        <taxon>Flavobacteriales</taxon>
        <taxon>Flavobacteriaceae</taxon>
        <taxon>Flavobacterium</taxon>
    </lineage>
</organism>
<proteinExistence type="predicted"/>
<evidence type="ECO:0000313" key="2">
    <source>
        <dbReference type="EMBL" id="MEZ7513728.1"/>
    </source>
</evidence>
<keyword evidence="3" id="KW-1185">Reference proteome</keyword>
<keyword evidence="1" id="KW-0732">Signal</keyword>
<dbReference type="EMBL" id="JASMRN010000001">
    <property type="protein sequence ID" value="MEZ7513728.1"/>
    <property type="molecule type" value="Genomic_DNA"/>
</dbReference>
<evidence type="ECO:0000313" key="3">
    <source>
        <dbReference type="Proteomes" id="UP001568894"/>
    </source>
</evidence>
<dbReference type="RefSeq" id="WP_371567161.1">
    <property type="nucleotide sequence ID" value="NZ_JASMRN010000001.1"/>
</dbReference>
<feature type="chain" id="PRO_5046161677" evidence="1">
    <location>
        <begin position="27"/>
        <end position="324"/>
    </location>
</feature>
<accession>A0ABV4K7V4</accession>
<reference evidence="2 3" key="1">
    <citation type="submission" date="2023-05" db="EMBL/GenBank/DDBJ databases">
        <title>Adaptations of aquatic viruses from atmosphere-close ecosystems of the Central Arctic Ocean.</title>
        <authorList>
            <person name="Rahlff J."/>
            <person name="Holmfeldt K."/>
        </authorList>
    </citation>
    <scope>NUCLEOTIDE SEQUENCE [LARGE SCALE GENOMIC DNA]</scope>
    <source>
        <strain evidence="2 3">Arc14</strain>
    </source>
</reference>
<sequence length="324" mass="34672">MPHKKLFISLLTLFFLQITIAQKLNAIDQKGTKIEIINNKVTTAATAPSNPNSNDVWYDSSTTPTTVKIYNGTAWLIMEHTGTEGSVFFAGADGIITEDNIKFFWNKEKSRLGIGTAAPKNAISVVGKIDIANGEVALPSYTFGSQLGTGMFYKPNSDPKTIGALGFSVGGTESFNIDNSQQVNFFKNVRLAGKLLDGASLAGTAGQVMSSTGTTAGTLWIDPKLVMVINKTNDYILTASDNGKVLTFDKVSLVKLKVPTGLPIGFNISVYQIGDGNVLFMPEESTSVKVYNRLMRLTTAGKNAGAGLLITETNTAHITGDLKK</sequence>
<feature type="signal peptide" evidence="1">
    <location>
        <begin position="1"/>
        <end position="26"/>
    </location>
</feature>
<name>A0ABV4K7V4_9FLAO</name>
<gene>
    <name evidence="2" type="ORF">QO192_00385</name>
</gene>
<evidence type="ECO:0000256" key="1">
    <source>
        <dbReference type="SAM" id="SignalP"/>
    </source>
</evidence>
<dbReference type="Proteomes" id="UP001568894">
    <property type="component" value="Unassembled WGS sequence"/>
</dbReference>